<keyword evidence="3" id="KW-1185">Reference proteome</keyword>
<dbReference type="Proteomes" id="UP000298327">
    <property type="component" value="Unassembled WGS sequence"/>
</dbReference>
<sequence length="183" mass="20801">MYPRALDITDLDVKGNRYSTPSQHPLISSRRMLLSNILNTTNPRLNANRPRDLPMRMSMTIAPFFPPSHGSSDPNACRLPPTPQRKHIRTAMSPRDIWQLDHDGPHGMPHTRPLVEAWVLGLATSRTQATAELELQHIPPVATSDPIKPCSRPRPSRKCASSIRDEDWSWEHDGDAYYQDLLR</sequence>
<evidence type="ECO:0000256" key="1">
    <source>
        <dbReference type="SAM" id="MobiDB-lite"/>
    </source>
</evidence>
<reference evidence="2 3" key="1">
    <citation type="submission" date="2019-02" db="EMBL/GenBank/DDBJ databases">
        <title>Genome sequencing of the rare red list fungi Dentipellis fragilis.</title>
        <authorList>
            <person name="Buettner E."/>
            <person name="Kellner H."/>
        </authorList>
    </citation>
    <scope>NUCLEOTIDE SEQUENCE [LARGE SCALE GENOMIC DNA]</scope>
    <source>
        <strain evidence="2 3">DSM 105465</strain>
    </source>
</reference>
<proteinExistence type="predicted"/>
<evidence type="ECO:0000313" key="2">
    <source>
        <dbReference type="EMBL" id="TFY52418.1"/>
    </source>
</evidence>
<gene>
    <name evidence="2" type="ORF">EVG20_g10557</name>
</gene>
<name>A0A4Y9XRM4_9AGAM</name>
<evidence type="ECO:0000313" key="3">
    <source>
        <dbReference type="Proteomes" id="UP000298327"/>
    </source>
</evidence>
<accession>A0A4Y9XRM4</accession>
<dbReference type="AlphaFoldDB" id="A0A4Y9XRM4"/>
<protein>
    <submittedName>
        <fullName evidence="2">Uncharacterized protein</fullName>
    </submittedName>
</protein>
<comment type="caution">
    <text evidence="2">The sequence shown here is derived from an EMBL/GenBank/DDBJ whole genome shotgun (WGS) entry which is preliminary data.</text>
</comment>
<dbReference type="EMBL" id="SEOQ01001310">
    <property type="protein sequence ID" value="TFY52418.1"/>
    <property type="molecule type" value="Genomic_DNA"/>
</dbReference>
<feature type="region of interest" description="Disordered" evidence="1">
    <location>
        <begin position="141"/>
        <end position="165"/>
    </location>
</feature>
<organism evidence="2 3">
    <name type="scientific">Dentipellis fragilis</name>
    <dbReference type="NCBI Taxonomy" id="205917"/>
    <lineage>
        <taxon>Eukaryota</taxon>
        <taxon>Fungi</taxon>
        <taxon>Dikarya</taxon>
        <taxon>Basidiomycota</taxon>
        <taxon>Agaricomycotina</taxon>
        <taxon>Agaricomycetes</taxon>
        <taxon>Russulales</taxon>
        <taxon>Hericiaceae</taxon>
        <taxon>Dentipellis</taxon>
    </lineage>
</organism>